<dbReference type="SMART" id="SM00401">
    <property type="entry name" value="ZnF_GATA"/>
    <property type="match status" value="2"/>
</dbReference>
<feature type="domain" description="GATA-type" evidence="3">
    <location>
        <begin position="202"/>
        <end position="253"/>
    </location>
</feature>
<keyword evidence="5" id="KW-1185">Reference proteome</keyword>
<keyword evidence="1" id="KW-0479">Metal-binding</keyword>
<dbReference type="GO" id="GO:0008270">
    <property type="term" value="F:zinc ion binding"/>
    <property type="evidence" value="ECO:0007669"/>
    <property type="project" value="UniProtKB-KW"/>
</dbReference>
<dbReference type="GO" id="GO:0043565">
    <property type="term" value="F:sequence-specific DNA binding"/>
    <property type="evidence" value="ECO:0007669"/>
    <property type="project" value="InterPro"/>
</dbReference>
<evidence type="ECO:0000259" key="3">
    <source>
        <dbReference type="PROSITE" id="PS50114"/>
    </source>
</evidence>
<evidence type="ECO:0000313" key="5">
    <source>
        <dbReference type="Proteomes" id="UP001219933"/>
    </source>
</evidence>
<dbReference type="Pfam" id="PF11001">
    <property type="entry name" value="AFUB_07903_YDR124W_hel"/>
    <property type="match status" value="1"/>
</dbReference>
<dbReference type="Pfam" id="PF00320">
    <property type="entry name" value="GATA"/>
    <property type="match status" value="2"/>
</dbReference>
<gene>
    <name evidence="4" type="ORF">MCUN1_001221</name>
</gene>
<keyword evidence="1" id="KW-0862">Zinc</keyword>
<dbReference type="PANTHER" id="PTHR36102:SF1">
    <property type="entry name" value="YDR124W-LIKE HELICAL BUNDLE DOMAIN-CONTAINING PROTEIN"/>
    <property type="match status" value="1"/>
</dbReference>
<feature type="compositionally biased region" description="Low complexity" evidence="2">
    <location>
        <begin position="322"/>
        <end position="331"/>
    </location>
</feature>
<dbReference type="EMBL" id="CP119878">
    <property type="protein sequence ID" value="WFD34382.1"/>
    <property type="molecule type" value="Genomic_DNA"/>
</dbReference>
<evidence type="ECO:0000256" key="1">
    <source>
        <dbReference type="PROSITE-ProRule" id="PRU00094"/>
    </source>
</evidence>
<reference evidence="4" key="1">
    <citation type="submission" date="2023-03" db="EMBL/GenBank/DDBJ databases">
        <title>Mating type loci evolution in Malassezia.</title>
        <authorList>
            <person name="Coelho M.A."/>
        </authorList>
    </citation>
    <scope>NUCLEOTIDE SEQUENCE</scope>
    <source>
        <strain evidence="4">CBS 11721</strain>
    </source>
</reference>
<evidence type="ECO:0000313" key="4">
    <source>
        <dbReference type="EMBL" id="WFD34382.1"/>
    </source>
</evidence>
<dbReference type="PRINTS" id="PR00619">
    <property type="entry name" value="GATAZNFINGER"/>
</dbReference>
<feature type="region of interest" description="Disordered" evidence="2">
    <location>
        <begin position="317"/>
        <end position="343"/>
    </location>
</feature>
<dbReference type="InterPro" id="IPR013088">
    <property type="entry name" value="Znf_NHR/GATA"/>
</dbReference>
<dbReference type="PROSITE" id="PS50114">
    <property type="entry name" value="GATA_ZN_FINGER_2"/>
    <property type="match status" value="2"/>
</dbReference>
<dbReference type="Gene3D" id="3.30.50.10">
    <property type="entry name" value="Erythroid Transcription Factor GATA-1, subunit A"/>
    <property type="match status" value="2"/>
</dbReference>
<dbReference type="InterPro" id="IPR000679">
    <property type="entry name" value="Znf_GATA"/>
</dbReference>
<proteinExistence type="predicted"/>
<dbReference type="GO" id="GO:0006355">
    <property type="term" value="P:regulation of DNA-templated transcription"/>
    <property type="evidence" value="ECO:0007669"/>
    <property type="project" value="InterPro"/>
</dbReference>
<feature type="domain" description="GATA-type" evidence="3">
    <location>
        <begin position="259"/>
        <end position="312"/>
    </location>
</feature>
<dbReference type="AlphaFoldDB" id="A0AAF0ETQ7"/>
<feature type="region of interest" description="Disordered" evidence="2">
    <location>
        <begin position="241"/>
        <end position="264"/>
    </location>
</feature>
<name>A0AAF0ETQ7_9BASI</name>
<sequence>MAPKLKIVAVRFPAAADQDDFAEFLGEDDVTQIIRNWRMCGRLHDSLKHSRRLQNISWRLYHRRQMQLSQHKPATRSTTHEQTGTNALPIRRKRHSDGVWHVEPAEEAEVKWEHLGPSEDLPSASDPISLYEGSSIEPYLLGMPQYPGLPCGIDGCNYVQPGETLFQETMTLMGDSEIITTPEPQPDIAEHMQETPDDGTPQCTNCGTQSTPLWRRDSNGMLLCNACGLYLKIHKTQRPQLLRQRQLESSSSRSAPSTPADTPECVNCGTRVTPLWRKDESGAPLCNACGLYFKLHKRHRPIRYRADVIRKRTRYDPRLRQAASPSPASSPVDMCSPVSNAKKSLRASHEPLPESASLACCGSSEACTGPVLTGDQPGGFDVMPSGLMMPHAESFLNVGGVSDMHTIFDTDAGAGAGAGTGAGVGAHLIGMQSLYSEQQSSPQRNSPLCSPSKQHRHFKCKRDQVLRALGKAAYINGSHFAIMWVSARGDVETYASDAFQGHLDEWFKSSGIVDEARSLARGHGAMHGQKGEEDAVDAADTSADMSVGADDPFLDTWSSMGRNSHLNVTDDSLQGDMIQSPIPDMSTPVQLTSSNNTPSHEIVFRDERERTEFFELRFSQLQQVMCKMVAKAWIKVIEPKKQTRCPYNKGEEGRPAWWPADVRHKEPDHLMKPERHALLIAMLRTGQVRVARLQLATAEVVALIKAGKVSLLMDIYRLAREEERLRDTGADMDTPITIRVSTTRGWDSANGCAAENVDPESRTTPEYSETAEIDALHVPKRRAFSMADDNAHSPLPMWQRKTNAIPRALQSMGTPAGMAMSPAHSVATNHSVHEAAREMTKQSMASASSALSQQQQRMAFMYGDVEVRRSASISGISGHMRSVGDWDMQRSALSIDANAAANAASLASEPQSAPLDGNLWHMQPQLQGYTTSQAPCWQVPGSMYMPNLQMNTPEASFTSFDTSFGSQNGAPLTPSFTLQHQYGLAHGNNLVAPEQHRSPIVLADTTNMMTHKAPGTVPLSNGIQEWP</sequence>
<protein>
    <recommendedName>
        <fullName evidence="3">GATA-type domain-containing protein</fullName>
    </recommendedName>
</protein>
<dbReference type="Proteomes" id="UP001219933">
    <property type="component" value="Chromosome 2"/>
</dbReference>
<accession>A0AAF0ETQ7</accession>
<keyword evidence="1" id="KW-0863">Zinc-finger</keyword>
<dbReference type="SUPFAM" id="SSF57716">
    <property type="entry name" value="Glucocorticoid receptor-like (DNA-binding domain)"/>
    <property type="match status" value="2"/>
</dbReference>
<dbReference type="InterPro" id="IPR021264">
    <property type="entry name" value="AFUB_079030/YDR124W-like"/>
</dbReference>
<dbReference type="CDD" id="cd00202">
    <property type="entry name" value="ZnF_GATA"/>
    <property type="match status" value="2"/>
</dbReference>
<dbReference type="PROSITE" id="PS00344">
    <property type="entry name" value="GATA_ZN_FINGER_1"/>
    <property type="match status" value="2"/>
</dbReference>
<dbReference type="PANTHER" id="PTHR36102">
    <property type="entry name" value="CHROMOSOME 10, WHOLE GENOME SHOTGUN SEQUENCE"/>
    <property type="match status" value="1"/>
</dbReference>
<feature type="compositionally biased region" description="Low complexity" evidence="2">
    <location>
        <begin position="241"/>
        <end position="263"/>
    </location>
</feature>
<organism evidence="4 5">
    <name type="scientific">Malassezia cuniculi</name>
    <dbReference type="NCBI Taxonomy" id="948313"/>
    <lineage>
        <taxon>Eukaryota</taxon>
        <taxon>Fungi</taxon>
        <taxon>Dikarya</taxon>
        <taxon>Basidiomycota</taxon>
        <taxon>Ustilaginomycotina</taxon>
        <taxon>Malasseziomycetes</taxon>
        <taxon>Malasseziales</taxon>
        <taxon>Malasseziaceae</taxon>
        <taxon>Malassezia</taxon>
    </lineage>
</organism>
<dbReference type="InterPro" id="IPR047092">
    <property type="entry name" value="AFUB_07903/YDR124W-like_hel"/>
</dbReference>
<evidence type="ECO:0000256" key="2">
    <source>
        <dbReference type="SAM" id="MobiDB-lite"/>
    </source>
</evidence>